<evidence type="ECO:0000313" key="1">
    <source>
        <dbReference type="EMBL" id="AKE41537.1"/>
    </source>
</evidence>
<gene>
    <name evidence="1" type="ORF">UL82_06860</name>
</gene>
<dbReference type="HOGENOM" id="CLU_3198663_0_0_11"/>
<keyword evidence="2" id="KW-1185">Reference proteome</keyword>
<dbReference type="RefSeq" id="WP_158407828.1">
    <property type="nucleotide sequence ID" value="NZ_CP011312.1"/>
</dbReference>
<dbReference type="STRING" id="35755.UL82_06860"/>
<sequence length="45" mass="5198">MKRIDNAEQRAKQLCSTLMIDGGFDRPISTYSAGNYKKPQLQPYY</sequence>
<accession>A0A0F6R060</accession>
<dbReference type="Proteomes" id="UP000033457">
    <property type="component" value="Chromosome"/>
</dbReference>
<reference evidence="1 2" key="1">
    <citation type="journal article" date="2015" name="Genome Announc.">
        <title>Complete Genome Sequence of Corynebacterium kutscheri DSM 20755, a Corynebacterial Type Strain with Remarkably Low G+C Content of Chromosomal DNA.</title>
        <authorList>
            <person name="Ruckert C."/>
            <person name="Albersmeier A."/>
            <person name="Winkler A."/>
            <person name="Tauch A."/>
        </authorList>
    </citation>
    <scope>NUCLEOTIDE SEQUENCE [LARGE SCALE GENOMIC DNA]</scope>
    <source>
        <strain evidence="1 2">DSM 20755</strain>
    </source>
</reference>
<dbReference type="EMBL" id="CP011312">
    <property type="protein sequence ID" value="AKE41537.1"/>
    <property type="molecule type" value="Genomic_DNA"/>
</dbReference>
<dbReference type="KEGG" id="cku:UL82_06860"/>
<organism evidence="1 2">
    <name type="scientific">Corynebacterium kutscheri</name>
    <dbReference type="NCBI Taxonomy" id="35755"/>
    <lineage>
        <taxon>Bacteria</taxon>
        <taxon>Bacillati</taxon>
        <taxon>Actinomycetota</taxon>
        <taxon>Actinomycetes</taxon>
        <taxon>Mycobacteriales</taxon>
        <taxon>Corynebacteriaceae</taxon>
        <taxon>Corynebacterium</taxon>
    </lineage>
</organism>
<proteinExistence type="predicted"/>
<protein>
    <submittedName>
        <fullName evidence="1">Uncharacterized protein</fullName>
    </submittedName>
</protein>
<name>A0A0F6R060_9CORY</name>
<dbReference type="AlphaFoldDB" id="A0A0F6R060"/>
<dbReference type="OrthoDB" id="4426938at2"/>
<evidence type="ECO:0000313" key="2">
    <source>
        <dbReference type="Proteomes" id="UP000033457"/>
    </source>
</evidence>